<evidence type="ECO:0000256" key="6">
    <source>
        <dbReference type="PIRSR" id="PIRSR000337-1"/>
    </source>
</evidence>
<dbReference type="PANTHER" id="PTHR30011:SF16">
    <property type="entry name" value="C2H2 FINGER DOMAIN TRANSCRIPTION FACTOR (EUROFUNG)-RELATED"/>
    <property type="match status" value="1"/>
</dbReference>
<evidence type="ECO:0000259" key="7">
    <source>
        <dbReference type="Pfam" id="PF00296"/>
    </source>
</evidence>
<dbReference type="Gene3D" id="3.20.20.30">
    <property type="entry name" value="Luciferase-like domain"/>
    <property type="match status" value="1"/>
</dbReference>
<dbReference type="GO" id="GO:0016705">
    <property type="term" value="F:oxidoreductase activity, acting on paired donors, with incorporation or reduction of molecular oxygen"/>
    <property type="evidence" value="ECO:0007669"/>
    <property type="project" value="InterPro"/>
</dbReference>
<feature type="domain" description="Luciferase-like" evidence="7">
    <location>
        <begin position="23"/>
        <end position="392"/>
    </location>
</feature>
<evidence type="ECO:0000313" key="8">
    <source>
        <dbReference type="EMBL" id="MYM77144.1"/>
    </source>
</evidence>
<dbReference type="PIRSF" id="PIRSF000337">
    <property type="entry name" value="NTA_MOA"/>
    <property type="match status" value="1"/>
</dbReference>
<evidence type="ECO:0000313" key="9">
    <source>
        <dbReference type="Proteomes" id="UP000480763"/>
    </source>
</evidence>
<comment type="similarity">
    <text evidence="5">Belongs to the NtaA/SnaA/DszA monooxygenase family.</text>
</comment>
<dbReference type="EMBL" id="WWCH01000001">
    <property type="protein sequence ID" value="MYM77144.1"/>
    <property type="molecule type" value="Genomic_DNA"/>
</dbReference>
<dbReference type="Pfam" id="PF00296">
    <property type="entry name" value="Bac_luciferase"/>
    <property type="match status" value="1"/>
</dbReference>
<reference evidence="8 9" key="1">
    <citation type="journal article" date="2017" name="Ann. Clin. Microbiol. Antimicrob.">
        <title>New eight genes identified at the clinical multidrug-resistant Acinetobacter baumannii DMS06669 strain in a Vietnam hospital.</title>
        <authorList>
            <person name="Si-Tuan N."/>
            <person name="Ngoc H.M."/>
            <person name="Hang P.T.T."/>
            <person name="Nguyen C."/>
            <person name="Van P.H."/>
            <person name="Huong N.T."/>
        </authorList>
    </citation>
    <scope>NUCLEOTIDE SEQUENCE [LARGE SCALE GENOMIC DNA]</scope>
    <source>
        <strain evidence="8 9">DMS06669</strain>
    </source>
</reference>
<protein>
    <submittedName>
        <fullName evidence="8">NtaA/DmoA family FMN-dependent monooxygenase</fullName>
        <ecNumber evidence="8">1.14.-.-</ecNumber>
    </submittedName>
</protein>
<evidence type="ECO:0000256" key="3">
    <source>
        <dbReference type="ARBA" id="ARBA00023002"/>
    </source>
</evidence>
<dbReference type="GO" id="GO:0004497">
    <property type="term" value="F:monooxygenase activity"/>
    <property type="evidence" value="ECO:0007669"/>
    <property type="project" value="UniProtKB-KW"/>
</dbReference>
<dbReference type="InterPro" id="IPR036661">
    <property type="entry name" value="Luciferase-like_sf"/>
</dbReference>
<name>A0A505MGB3_ACIBA</name>
<keyword evidence="1 6" id="KW-0285">Flavoprotein</keyword>
<dbReference type="NCBIfam" id="TIGR03860">
    <property type="entry name" value="FMN_nitrolo"/>
    <property type="match status" value="1"/>
</dbReference>
<dbReference type="EC" id="1.14.-.-" evidence="8"/>
<keyword evidence="2 6" id="KW-0288">FMN</keyword>
<evidence type="ECO:0000256" key="5">
    <source>
        <dbReference type="ARBA" id="ARBA00033748"/>
    </source>
</evidence>
<feature type="binding site" evidence="6">
    <location>
        <position position="230"/>
    </location>
    <ligand>
        <name>FMN</name>
        <dbReference type="ChEBI" id="CHEBI:58210"/>
    </ligand>
</feature>
<keyword evidence="4 8" id="KW-0503">Monooxygenase</keyword>
<feature type="binding site" evidence="6">
    <location>
        <position position="104"/>
    </location>
    <ligand>
        <name>FMN</name>
        <dbReference type="ChEBI" id="CHEBI:58210"/>
    </ligand>
</feature>
<feature type="binding site" evidence="6">
    <location>
        <position position="154"/>
    </location>
    <ligand>
        <name>FMN</name>
        <dbReference type="ChEBI" id="CHEBI:58210"/>
    </ligand>
</feature>
<dbReference type="PANTHER" id="PTHR30011">
    <property type="entry name" value="ALKANESULFONATE MONOOXYGENASE-RELATED"/>
    <property type="match status" value="1"/>
</dbReference>
<feature type="binding site" evidence="6">
    <location>
        <position position="158"/>
    </location>
    <ligand>
        <name>FMN</name>
        <dbReference type="ChEBI" id="CHEBI:58210"/>
    </ligand>
</feature>
<dbReference type="InterPro" id="IPR011251">
    <property type="entry name" value="Luciferase-like_dom"/>
</dbReference>
<evidence type="ECO:0000256" key="1">
    <source>
        <dbReference type="ARBA" id="ARBA00022630"/>
    </source>
</evidence>
<dbReference type="InterPro" id="IPR051260">
    <property type="entry name" value="Diverse_substr_monoxygenases"/>
</dbReference>
<comment type="caution">
    <text evidence="8">The sequence shown here is derived from an EMBL/GenBank/DDBJ whole genome shotgun (WGS) entry which is preliminary data.</text>
</comment>
<sequence>MTKQIKFFAFDFAAPAHLSAGLWRHPEDQGSEYKSVKYWVEYAKLLESACFDGIFFANNDGYHDKYKGSVDAALRDVAQIPANEPAYIISAMAAATKYLGFGVTSSTAYDQPYNLARKFATLDHLTDGRVAWNLVTSYSDSAARNLGNGTQREHDDRYGHAEEFIDVALKLWEGSWEENAVVMDRENCTYIEPTRVHEIHHEGEHFKVPGIFVCEPSAQRTPVIFQAGGSPRGVAFAAATAEAVFLNASTKEALKKQVDNLREQAIAAGRNPDHIATVQMITVIAGRTDEEAQQRYEEYKKLVSYEGAMARYSGWINLDMSQFDPDVPLKDVKTNASQTMVNFFSKMDPSKEWTPRDIAEYIAIGGTSPVIVGGPETVVKELQAWVEETGVSGFNMAHAIKYQDIKNFIDFAVPELQKRGLMRTEYDGPTLRENLFGKGLARLADDHPGVKYRKNSA</sequence>
<gene>
    <name evidence="8" type="ORF">GSE42_04260</name>
</gene>
<evidence type="ECO:0000256" key="2">
    <source>
        <dbReference type="ARBA" id="ARBA00022643"/>
    </source>
</evidence>
<dbReference type="SUPFAM" id="SSF51679">
    <property type="entry name" value="Bacterial luciferase-like"/>
    <property type="match status" value="1"/>
</dbReference>
<dbReference type="InterPro" id="IPR016215">
    <property type="entry name" value="NTA_MOA"/>
</dbReference>
<evidence type="ECO:0000256" key="4">
    <source>
        <dbReference type="ARBA" id="ARBA00023033"/>
    </source>
</evidence>
<accession>A0A505MGB3</accession>
<organism evidence="8 9">
    <name type="scientific">Acinetobacter baumannii</name>
    <dbReference type="NCBI Taxonomy" id="470"/>
    <lineage>
        <taxon>Bacteria</taxon>
        <taxon>Pseudomonadati</taxon>
        <taxon>Pseudomonadota</taxon>
        <taxon>Gammaproteobacteria</taxon>
        <taxon>Moraxellales</taxon>
        <taxon>Moraxellaceae</taxon>
        <taxon>Acinetobacter</taxon>
        <taxon>Acinetobacter calcoaceticus/baumannii complex</taxon>
    </lineage>
</organism>
<dbReference type="AlphaFoldDB" id="A0A505MGB3"/>
<keyword evidence="3 8" id="KW-0560">Oxidoreductase</keyword>
<dbReference type="Proteomes" id="UP000480763">
    <property type="component" value="Unassembled WGS sequence"/>
</dbReference>
<proteinExistence type="inferred from homology"/>
<dbReference type="RefSeq" id="WP_031966166.1">
    <property type="nucleotide sequence ID" value="NZ_CP059300.1"/>
</dbReference>